<sequence length="63" mass="6779">MLLLTFQASLLALIAFSFVLVISVPVVFASPNGWNENKSLLLLGAATWTALVILVGTLNYMVI</sequence>
<keyword evidence="11 15" id="KW-0472">Membrane</keyword>
<feature type="transmembrane region" description="Helical" evidence="17">
    <location>
        <begin position="39"/>
        <end position="62"/>
    </location>
</feature>
<dbReference type="PANTHER" id="PTHR34971">
    <property type="entry name" value="PHOTOSYSTEM II REACTION CENTER PROTEIN Z"/>
    <property type="match status" value="1"/>
</dbReference>
<dbReference type="GO" id="GO:0009539">
    <property type="term" value="C:photosystem II reaction center"/>
    <property type="evidence" value="ECO:0007669"/>
    <property type="project" value="InterPro"/>
</dbReference>
<evidence type="ECO:0000313" key="18">
    <source>
        <dbReference type="EMBL" id="AKL39021.1"/>
    </source>
</evidence>
<organism evidence="18">
    <name type="scientific">Cryptoglena skujai</name>
    <dbReference type="NCBI Taxonomy" id="161229"/>
    <lineage>
        <taxon>Eukaryota</taxon>
        <taxon>Discoba</taxon>
        <taxon>Euglenozoa</taxon>
        <taxon>Euglenida</taxon>
        <taxon>Spirocuta</taxon>
        <taxon>Euglenophyceae</taxon>
        <taxon>Euglenales</taxon>
        <taxon>Euglenaceae</taxon>
        <taxon>Cryptoglena</taxon>
    </lineage>
</organism>
<keyword evidence="9 15" id="KW-1133">Transmembrane helix</keyword>
<dbReference type="AlphaFoldDB" id="A0A0G3SFG1"/>
<evidence type="ECO:0000256" key="14">
    <source>
        <dbReference type="ARBA" id="ARBA00038734"/>
    </source>
</evidence>
<protein>
    <recommendedName>
        <fullName evidence="3 15">Photosystem II reaction center protein Z</fullName>
        <shortName evidence="15">PSII-Z</shortName>
    </recommendedName>
</protein>
<dbReference type="InterPro" id="IPR036512">
    <property type="entry name" value="PSII_PsbZ_sf"/>
</dbReference>
<comment type="similarity">
    <text evidence="2 15 16">Belongs to the PsbZ family.</text>
</comment>
<comment type="function">
    <text evidence="16">Controls the interaction of photosystem II (PSII) cores with the light-harvesting antenna, regulates electron flow through the 2 photosystem reaction centers. PSII is a light-driven water plastoquinone oxidoreductase, using light energy to abstract electrons from H(2)O, generating a proton gradient subsequently used for ATP formation.</text>
</comment>
<dbReference type="EMBL" id="KP410781">
    <property type="protein sequence ID" value="AKL39021.1"/>
    <property type="molecule type" value="Genomic_DNA"/>
</dbReference>
<comment type="subcellular location">
    <subcellularLocation>
        <location evidence="1">Membrane</location>
        <topology evidence="1">Multi-pass membrane protein</topology>
    </subcellularLocation>
    <subcellularLocation>
        <location evidence="15">Plastid</location>
        <location evidence="15">Chloroplast thylakoid membrane</location>
        <topology evidence="15">Multi-pass membrane protein</topology>
    </subcellularLocation>
</comment>
<evidence type="ECO:0000256" key="5">
    <source>
        <dbReference type="ARBA" id="ARBA00022528"/>
    </source>
</evidence>
<evidence type="ECO:0000256" key="13">
    <source>
        <dbReference type="ARBA" id="ARBA00037496"/>
    </source>
</evidence>
<dbReference type="GeneID" id="24571283"/>
<keyword evidence="12 15" id="KW-0604">Photosystem II</keyword>
<comment type="subunit">
    <text evidence="14 15">PSII is composed of 1 copy each of membrane proteins PsbA, PsbB, PsbC, PsbD, PsbE, PsbF, PsbH, PsbI, PsbJ, PsbK, PsbL, PsbM, PsbT, PsbY, PsbZ, Psb30/Ycf12, at least 3 peripheral proteins of the oxygen-evolving complex and a large number of cofactors. It forms dimeric complexes.</text>
</comment>
<keyword evidence="10 15" id="KW-0793">Thylakoid</keyword>
<keyword evidence="7 18" id="KW-0934">Plastid</keyword>
<evidence type="ECO:0000256" key="1">
    <source>
        <dbReference type="ARBA" id="ARBA00004141"/>
    </source>
</evidence>
<evidence type="ECO:0000256" key="15">
    <source>
        <dbReference type="HAMAP-Rule" id="MF_00644"/>
    </source>
</evidence>
<dbReference type="GO" id="GO:0042549">
    <property type="term" value="P:photosystem II stabilization"/>
    <property type="evidence" value="ECO:0007669"/>
    <property type="project" value="InterPro"/>
</dbReference>
<dbReference type="SUPFAM" id="SSF161055">
    <property type="entry name" value="PsbZ-like"/>
    <property type="match status" value="1"/>
</dbReference>
<evidence type="ECO:0000256" key="3">
    <source>
        <dbReference type="ARBA" id="ARBA00021665"/>
    </source>
</evidence>
<geneLocation type="chloroplast" evidence="18"/>
<evidence type="ECO:0000256" key="10">
    <source>
        <dbReference type="ARBA" id="ARBA00023078"/>
    </source>
</evidence>
<keyword evidence="5 18" id="KW-0150">Chloroplast</keyword>
<dbReference type="Gene3D" id="1.10.287.740">
    <property type="entry name" value="Photosystem II PsbZ, reaction centre"/>
    <property type="match status" value="1"/>
</dbReference>
<keyword evidence="4 15" id="KW-0674">Reaction center</keyword>
<keyword evidence="6 15" id="KW-0602">Photosynthesis</keyword>
<evidence type="ECO:0000256" key="9">
    <source>
        <dbReference type="ARBA" id="ARBA00022989"/>
    </source>
</evidence>
<evidence type="ECO:0000256" key="6">
    <source>
        <dbReference type="ARBA" id="ARBA00022531"/>
    </source>
</evidence>
<evidence type="ECO:0000256" key="2">
    <source>
        <dbReference type="ARBA" id="ARBA00008367"/>
    </source>
</evidence>
<evidence type="ECO:0000256" key="17">
    <source>
        <dbReference type="SAM" id="Phobius"/>
    </source>
</evidence>
<dbReference type="Pfam" id="PF01737">
    <property type="entry name" value="Ycf9"/>
    <property type="match status" value="1"/>
</dbReference>
<evidence type="ECO:0000256" key="8">
    <source>
        <dbReference type="ARBA" id="ARBA00022692"/>
    </source>
</evidence>
<name>A0A0G3SFG1_9EUGL</name>
<evidence type="ECO:0000256" key="12">
    <source>
        <dbReference type="ARBA" id="ARBA00023276"/>
    </source>
</evidence>
<dbReference type="PANTHER" id="PTHR34971:SF2">
    <property type="entry name" value="PHOTOSYSTEM II REACTION CENTER PROTEIN Z"/>
    <property type="match status" value="1"/>
</dbReference>
<dbReference type="GO" id="GO:0009535">
    <property type="term" value="C:chloroplast thylakoid membrane"/>
    <property type="evidence" value="ECO:0007669"/>
    <property type="project" value="UniProtKB-SubCell"/>
</dbReference>
<evidence type="ECO:0000256" key="16">
    <source>
        <dbReference type="RuleBase" id="RU003472"/>
    </source>
</evidence>
<dbReference type="GO" id="GO:0015979">
    <property type="term" value="P:photosynthesis"/>
    <property type="evidence" value="ECO:0007669"/>
    <property type="project" value="UniProtKB-UniRule"/>
</dbReference>
<dbReference type="InterPro" id="IPR002644">
    <property type="entry name" value="PSII_PsbZ"/>
</dbReference>
<evidence type="ECO:0000256" key="4">
    <source>
        <dbReference type="ARBA" id="ARBA00022469"/>
    </source>
</evidence>
<reference evidence="18" key="1">
    <citation type="journal article" date="2015" name="J. Eukaryot. Microbiol.">
        <title>Chloroplast Genome Evolution in the Euglenaceae.</title>
        <authorList>
            <person name="Bennett M.S."/>
            <person name="Triemer R.E."/>
        </authorList>
    </citation>
    <scope>NUCLEOTIDE SEQUENCE</scope>
    <source>
        <strain evidence="18">SAG 10.88</strain>
    </source>
</reference>
<evidence type="ECO:0000256" key="11">
    <source>
        <dbReference type="ARBA" id="ARBA00023136"/>
    </source>
</evidence>
<dbReference type="HAMAP" id="MF_00644">
    <property type="entry name" value="PSII_PsbZ"/>
    <property type="match status" value="1"/>
</dbReference>
<gene>
    <name evidence="15 18" type="primary">psbZ</name>
</gene>
<comment type="function">
    <text evidence="13 15">May control the interaction of photosystem II (PSII) cores with the light-harvesting antenna, regulates electron flow through the 2 photosystem reaction centers. PSII is a light-driven water plastoquinone oxidoreductase, using light energy to abstract electrons from H(2)O, generating a proton gradient subsequently used for ATP formation.</text>
</comment>
<accession>A0A0G3SFG1</accession>
<keyword evidence="8 15" id="KW-0812">Transmembrane</keyword>
<evidence type="ECO:0000256" key="7">
    <source>
        <dbReference type="ARBA" id="ARBA00022640"/>
    </source>
</evidence>
<dbReference type="RefSeq" id="YP_009145396.1">
    <property type="nucleotide sequence ID" value="NC_027286.1"/>
</dbReference>
<proteinExistence type="inferred from homology"/>
<dbReference type="NCBIfam" id="TIGR03043">
    <property type="entry name" value="PS_II_psbZ"/>
    <property type="match status" value="1"/>
</dbReference>